<dbReference type="Pfam" id="PF01633">
    <property type="entry name" value="Choline_kinase"/>
    <property type="match status" value="1"/>
</dbReference>
<dbReference type="PANTHER" id="PTHR22603">
    <property type="entry name" value="CHOLINE/ETHANOALAMINE KINASE"/>
    <property type="match status" value="1"/>
</dbReference>
<dbReference type="Gene3D" id="3.90.1200.10">
    <property type="match status" value="1"/>
</dbReference>
<dbReference type="SUPFAM" id="SSF56112">
    <property type="entry name" value="Protein kinase-like (PK-like)"/>
    <property type="match status" value="1"/>
</dbReference>
<dbReference type="CDD" id="cd05151">
    <property type="entry name" value="ChoK-like"/>
    <property type="match status" value="1"/>
</dbReference>
<dbReference type="GO" id="GO:0005737">
    <property type="term" value="C:cytoplasm"/>
    <property type="evidence" value="ECO:0007669"/>
    <property type="project" value="TreeGrafter"/>
</dbReference>
<organism evidence="1 2">
    <name type="scientific">Neisseria wadsworthii 9715</name>
    <dbReference type="NCBI Taxonomy" id="1030841"/>
    <lineage>
        <taxon>Bacteria</taxon>
        <taxon>Pseudomonadati</taxon>
        <taxon>Pseudomonadota</taxon>
        <taxon>Betaproteobacteria</taxon>
        <taxon>Neisseriales</taxon>
        <taxon>Neisseriaceae</taxon>
        <taxon>Neisseria</taxon>
    </lineage>
</organism>
<dbReference type="GO" id="GO:0004305">
    <property type="term" value="F:ethanolamine kinase activity"/>
    <property type="evidence" value="ECO:0007669"/>
    <property type="project" value="TreeGrafter"/>
</dbReference>
<dbReference type="STRING" id="1030841.HMPREF9370_0687"/>
<name>G4CNM8_9NEIS</name>
<dbReference type="PANTHER" id="PTHR22603:SF66">
    <property type="entry name" value="ETHANOLAMINE KINASE"/>
    <property type="match status" value="1"/>
</dbReference>
<sequence>MLENIFKNLMPQYRDSDCVVTELGGMTNKNYLVTVSDEQYVLRIPGAKTQNMINREYEAKNSLKMSQAGFNVETCIFDQKSGLKITRFLKNSLSLDHKNIKSQAILQNLATRLLELHQSQIKLGNQFDVFQEYTKYLGLLRNKQSFYGYNTYISDILAFLDTAHTRLNQTGRNKVACHNDLVPENLLLQNDKLYFIDWEYSGMNDPVFDIAAFFLESRIHENEQNLFLQTYYADKEDLTAIKRDILLYQFTQDVLWFVWTLVKAEENEHFGDYGEQRISRAHNIMLDLKKSYG</sequence>
<evidence type="ECO:0000313" key="2">
    <source>
        <dbReference type="Proteomes" id="UP000005336"/>
    </source>
</evidence>
<dbReference type="Proteomes" id="UP000005336">
    <property type="component" value="Unassembled WGS sequence"/>
</dbReference>
<dbReference type="Gene3D" id="3.30.200.20">
    <property type="entry name" value="Phosphorylase Kinase, domain 1"/>
    <property type="match status" value="1"/>
</dbReference>
<protein>
    <submittedName>
        <fullName evidence="1">Choline kinase</fullName>
        <ecNumber evidence="1">2.7.1.32</ecNumber>
    </submittedName>
</protein>
<dbReference type="EMBL" id="AGAZ01000028">
    <property type="protein sequence ID" value="EGZ49376.1"/>
    <property type="molecule type" value="Genomic_DNA"/>
</dbReference>
<dbReference type="InterPro" id="IPR011009">
    <property type="entry name" value="Kinase-like_dom_sf"/>
</dbReference>
<dbReference type="GO" id="GO:0004103">
    <property type="term" value="F:choline kinase activity"/>
    <property type="evidence" value="ECO:0007669"/>
    <property type="project" value="UniProtKB-EC"/>
</dbReference>
<gene>
    <name evidence="1" type="primary">pck</name>
    <name evidence="1" type="ORF">HMPREF9370_0687</name>
</gene>
<keyword evidence="1" id="KW-0418">Kinase</keyword>
<dbReference type="GO" id="GO:0006646">
    <property type="term" value="P:phosphatidylethanolamine biosynthetic process"/>
    <property type="evidence" value="ECO:0007669"/>
    <property type="project" value="TreeGrafter"/>
</dbReference>
<dbReference type="AlphaFoldDB" id="G4CNM8"/>
<keyword evidence="1" id="KW-0808">Transferase</keyword>
<keyword evidence="2" id="KW-1185">Reference proteome</keyword>
<evidence type="ECO:0000313" key="1">
    <source>
        <dbReference type="EMBL" id="EGZ49376.1"/>
    </source>
</evidence>
<dbReference type="HOGENOM" id="CLU_055115_1_0_4"/>
<dbReference type="EC" id="2.7.1.32" evidence="1"/>
<dbReference type="PATRIC" id="fig|1030841.3.peg.677"/>
<reference evidence="1 2" key="1">
    <citation type="submission" date="2011-06" db="EMBL/GenBank/DDBJ databases">
        <authorList>
            <person name="Muzny D."/>
            <person name="Qin X."/>
            <person name="Deng J."/>
            <person name="Jiang H."/>
            <person name="Liu Y."/>
            <person name="Qu J."/>
            <person name="Song X.-Z."/>
            <person name="Zhang L."/>
            <person name="Thornton R."/>
            <person name="Coyle M."/>
            <person name="Francisco L."/>
            <person name="Jackson L."/>
            <person name="Javaid M."/>
            <person name="Korchina V."/>
            <person name="Kovar C."/>
            <person name="Mata R."/>
            <person name="Mathew T."/>
            <person name="Ngo R."/>
            <person name="Nguyen L."/>
            <person name="Nguyen N."/>
            <person name="Okwuonu G."/>
            <person name="Ongeri F."/>
            <person name="Pham C."/>
            <person name="Simmons D."/>
            <person name="Wilczek-Boney K."/>
            <person name="Hale W."/>
            <person name="Jakkamsetti A."/>
            <person name="Pham P."/>
            <person name="Ruth R."/>
            <person name="San Lucas F."/>
            <person name="Warren J."/>
            <person name="Zhang J."/>
            <person name="Zhao Z."/>
            <person name="Zhou C."/>
            <person name="Zhu D."/>
            <person name="Lee S."/>
            <person name="Bess C."/>
            <person name="Blankenburg K."/>
            <person name="Forbes L."/>
            <person name="Fu Q."/>
            <person name="Gubbala S."/>
            <person name="Hirani K."/>
            <person name="Jayaseelan J.C."/>
            <person name="Lara F."/>
            <person name="Munidasa M."/>
            <person name="Palculict T."/>
            <person name="Patil S."/>
            <person name="Pu L.-L."/>
            <person name="Saada N."/>
            <person name="Tang L."/>
            <person name="Weissenberger G."/>
            <person name="Zhu Y."/>
            <person name="Hemphill L."/>
            <person name="Shang Y."/>
            <person name="Youmans B."/>
            <person name="Ayvaz T."/>
            <person name="Ross M."/>
            <person name="Santibanez J."/>
            <person name="Aqrawi P."/>
            <person name="Gross S."/>
            <person name="Joshi V."/>
            <person name="Fowler G."/>
            <person name="Nazareth L."/>
            <person name="Reid J."/>
            <person name="Worley K."/>
            <person name="Petrosino J."/>
            <person name="Highlander S."/>
            <person name="Gibbs R."/>
        </authorList>
    </citation>
    <scope>NUCLEOTIDE SEQUENCE [LARGE SCALE GENOMIC DNA]</scope>
    <source>
        <strain evidence="1 2">9715</strain>
    </source>
</reference>
<proteinExistence type="predicted"/>
<dbReference type="OrthoDB" id="179763at2"/>
<accession>G4CNM8</accession>
<comment type="caution">
    <text evidence="1">The sequence shown here is derived from an EMBL/GenBank/DDBJ whole genome shotgun (WGS) entry which is preliminary data.</text>
</comment>